<dbReference type="GO" id="GO:0008168">
    <property type="term" value="F:methyltransferase activity"/>
    <property type="evidence" value="ECO:0007669"/>
    <property type="project" value="UniProtKB-KW"/>
</dbReference>
<dbReference type="STRING" id="170623.SAMN04244579_00713"/>
<dbReference type="AlphaFoldDB" id="A0A1H9HS56"/>
<accession>A0A1H9HS56</accession>
<dbReference type="EMBL" id="FOFJ01000015">
    <property type="protein sequence ID" value="SEQ65072.1"/>
    <property type="molecule type" value="Genomic_DNA"/>
</dbReference>
<evidence type="ECO:0000313" key="5">
    <source>
        <dbReference type="Proteomes" id="UP000199005"/>
    </source>
</evidence>
<feature type="region of interest" description="Disordered" evidence="1">
    <location>
        <begin position="1"/>
        <end position="21"/>
    </location>
</feature>
<evidence type="ECO:0000313" key="6">
    <source>
        <dbReference type="Proteomes" id="UP000199267"/>
    </source>
</evidence>
<evidence type="ECO:0000256" key="1">
    <source>
        <dbReference type="SAM" id="MobiDB-lite"/>
    </source>
</evidence>
<dbReference type="EMBL" id="FNYO01000006">
    <property type="protein sequence ID" value="SEI47396.1"/>
    <property type="molecule type" value="Genomic_DNA"/>
</dbReference>
<evidence type="ECO:0000256" key="2">
    <source>
        <dbReference type="SAM" id="Phobius"/>
    </source>
</evidence>
<dbReference type="Proteomes" id="UP000199267">
    <property type="component" value="Unassembled WGS sequence"/>
</dbReference>
<feature type="transmembrane region" description="Helical" evidence="2">
    <location>
        <begin position="31"/>
        <end position="55"/>
    </location>
</feature>
<dbReference type="Pfam" id="PF04375">
    <property type="entry name" value="HemX"/>
    <property type="match status" value="1"/>
</dbReference>
<gene>
    <name evidence="4" type="ORF">SAMN04244573_01969</name>
    <name evidence="3" type="ORF">SAMN04244579_00713</name>
</gene>
<keyword evidence="2" id="KW-0812">Transmembrane</keyword>
<evidence type="ECO:0000313" key="4">
    <source>
        <dbReference type="EMBL" id="SEQ65072.1"/>
    </source>
</evidence>
<evidence type="ECO:0000313" key="3">
    <source>
        <dbReference type="EMBL" id="SEI47396.1"/>
    </source>
</evidence>
<name>A0A1H9HS56_9GAMM</name>
<reference evidence="5 6" key="1">
    <citation type="submission" date="2016-10" db="EMBL/GenBank/DDBJ databases">
        <authorList>
            <person name="de Groot N.N."/>
        </authorList>
    </citation>
    <scope>NUCLEOTIDE SEQUENCE [LARGE SCALE GENOMIC DNA]</scope>
    <source>
        <strain evidence="3 5">DSM 1041</strain>
        <strain evidence="4 6">DSM 378</strain>
    </source>
</reference>
<dbReference type="PANTHER" id="PTHR38043">
    <property type="entry name" value="PROTEIN HEMX"/>
    <property type="match status" value="1"/>
</dbReference>
<keyword evidence="4" id="KW-0808">Transferase</keyword>
<sequence length="371" mass="40771">MSEAAPPNNPTNNNEQPLAAPVMPAKSGGGVSGAVAVLALLIGAGGAGLGGWGLWQLREMQAGELAQSSRFDEALSGQMDALKQSERSITGRLSQFPARTELEERWRTMAMLESGQEKLVQRLDKLTGASREDWRLAEAEYLLRLANLRLSAMQDINSAQRLLEAADGILREQDDPASFPVRQVLARSLETLRSLTPPDRIGLFLSLGALREQAAQLKPLAPIYEQEQAPVVADRWQQWWEKISRFVRVDLHAGQDIRPLLSGQNLAQVRLTLALALEQAQWAVLNASPEVYRQALQQAQDVLAGQFNPEHPQSAALGKRLTELSRQPVALQMPDLSSTVSVLQNYLQRRQAQRDEAEAAAASTKKEGARQ</sequence>
<keyword evidence="4" id="KW-0489">Methyltransferase</keyword>
<keyword evidence="2" id="KW-0472">Membrane</keyword>
<protein>
    <submittedName>
        <fullName evidence="4">Uroporphyrin-3 C-methyltransferase</fullName>
    </submittedName>
</protein>
<keyword evidence="2" id="KW-1133">Transmembrane helix</keyword>
<dbReference type="PANTHER" id="PTHR38043:SF1">
    <property type="entry name" value="PROTEIN HEMX"/>
    <property type="match status" value="1"/>
</dbReference>
<dbReference type="InterPro" id="IPR007470">
    <property type="entry name" value="HemX"/>
</dbReference>
<proteinExistence type="predicted"/>
<organism evidence="4 6">
    <name type="scientific">Azotobacter beijerinckii</name>
    <dbReference type="NCBI Taxonomy" id="170623"/>
    <lineage>
        <taxon>Bacteria</taxon>
        <taxon>Pseudomonadati</taxon>
        <taxon>Pseudomonadota</taxon>
        <taxon>Gammaproteobacteria</taxon>
        <taxon>Pseudomonadales</taxon>
        <taxon>Pseudomonadaceae</taxon>
        <taxon>Azotobacter</taxon>
    </lineage>
</organism>
<dbReference type="GO" id="GO:0032259">
    <property type="term" value="P:methylation"/>
    <property type="evidence" value="ECO:0007669"/>
    <property type="project" value="UniProtKB-KW"/>
</dbReference>
<dbReference type="Proteomes" id="UP000199005">
    <property type="component" value="Unassembled WGS sequence"/>
</dbReference>